<dbReference type="SUPFAM" id="SSF55120">
    <property type="entry name" value="Pseudouridine synthase"/>
    <property type="match status" value="1"/>
</dbReference>
<dbReference type="PANTHER" id="PTHR13326">
    <property type="entry name" value="TRNA PSEUDOURIDINE SYNTHASE D"/>
    <property type="match status" value="1"/>
</dbReference>
<evidence type="ECO:0000256" key="1">
    <source>
        <dbReference type="ARBA" id="ARBA00007953"/>
    </source>
</evidence>
<dbReference type="EMBL" id="CP008822">
    <property type="protein sequence ID" value="AIM26370.1"/>
    <property type="molecule type" value="Genomic_DNA"/>
</dbReference>
<dbReference type="Pfam" id="PF01142">
    <property type="entry name" value="TruD"/>
    <property type="match status" value="1"/>
</dbReference>
<protein>
    <submittedName>
        <fullName evidence="4">tRNA pseudouridine synthase D, TruD</fullName>
    </submittedName>
</protein>
<accession>A0A088E4U5</accession>
<dbReference type="GO" id="GO:0003723">
    <property type="term" value="F:RNA binding"/>
    <property type="evidence" value="ECO:0007669"/>
    <property type="project" value="InterPro"/>
</dbReference>
<keyword evidence="2" id="KW-0819">tRNA processing</keyword>
<feature type="domain" description="TRUD" evidence="3">
    <location>
        <begin position="155"/>
        <end position="365"/>
    </location>
</feature>
<evidence type="ECO:0000313" key="4">
    <source>
        <dbReference type="EMBL" id="AIM26370.1"/>
    </source>
</evidence>
<dbReference type="Gene3D" id="1.10.1510.30">
    <property type="match status" value="1"/>
</dbReference>
<dbReference type="Proteomes" id="UP000029084">
    <property type="component" value="Chromosome"/>
</dbReference>
<dbReference type="AlphaFoldDB" id="A0A088E4U5"/>
<comment type="similarity">
    <text evidence="1">Belongs to the pseudouridine synthase TruD family.</text>
</comment>
<evidence type="ECO:0000259" key="3">
    <source>
        <dbReference type="PROSITE" id="PS50984"/>
    </source>
</evidence>
<reference evidence="4 5" key="1">
    <citation type="journal article" date="2014" name="J. Bacteriol.">
        <title>Role of an Archaeal PitA Transporter in the Copper and Arsenic Resistance of Metallosphaera sedula, an Extreme Thermoacidophile.</title>
        <authorList>
            <person name="McCarthy S."/>
            <person name="Ai C."/>
            <person name="Wheaton G."/>
            <person name="Tevatia R."/>
            <person name="Eckrich V."/>
            <person name="Kelly R."/>
            <person name="Blum P."/>
        </authorList>
    </citation>
    <scope>NUCLEOTIDE SEQUENCE [LARGE SCALE GENOMIC DNA]</scope>
    <source>
        <strain evidence="4 5">CuR1</strain>
    </source>
</reference>
<dbReference type="InterPro" id="IPR020119">
    <property type="entry name" value="PsdUridine_synth_TruD_CS"/>
</dbReference>
<dbReference type="OMA" id="YPHPLDY"/>
<dbReference type="Gene3D" id="3.30.70.3160">
    <property type="match status" value="1"/>
</dbReference>
<dbReference type="GO" id="GO:0009982">
    <property type="term" value="F:pseudouridine synthase activity"/>
    <property type="evidence" value="ECO:0007669"/>
    <property type="project" value="InterPro"/>
</dbReference>
<organism evidence="4 5">
    <name type="scientific">Metallosphaera sedula</name>
    <dbReference type="NCBI Taxonomy" id="43687"/>
    <lineage>
        <taxon>Archaea</taxon>
        <taxon>Thermoproteota</taxon>
        <taxon>Thermoprotei</taxon>
        <taxon>Sulfolobales</taxon>
        <taxon>Sulfolobaceae</taxon>
        <taxon>Metallosphaera</taxon>
    </lineage>
</organism>
<dbReference type="GO" id="GO:0001522">
    <property type="term" value="P:pseudouridine synthesis"/>
    <property type="evidence" value="ECO:0007669"/>
    <property type="project" value="InterPro"/>
</dbReference>
<name>A0A088E4U5_9CREN</name>
<dbReference type="InterPro" id="IPR011760">
    <property type="entry name" value="PsdUridine_synth_TruD_insert"/>
</dbReference>
<gene>
    <name evidence="4" type="ORF">HA72_0206</name>
</gene>
<sequence length="365" mass="42460">MRMSLLDLAIGIEFKVHRWASIRAEIPRPDGFRVTEEIDGKPCTAWRGSESGKYAVYLLRKRGMEHNAVMSRLASILGEKPRYLGIKDTNAVTEQLIYVTRKSKDFHREESFSIEFMGFTSTKLNHTGNIFSIKLETGDKEELKRRVNTIKGEGVLPAFIGYQRFGTRRPITHLVGKALTQRDWCKAVDFILGYPFVWENENIRLFREEYMKGEVKEELLRKIPSQERNIYLELRKTEDCLSALRKSRVKLSFYVEAYQSYLFNRVLSRKLRYSTVHERDEITIPTDPKQCDAECLEVFEVEGIQRGSFHIEELGISLRPVKRNAFMNVRGLHFDGEFVTFSLERGMYATVVLSEILNADPKEFT</sequence>
<evidence type="ECO:0000313" key="5">
    <source>
        <dbReference type="Proteomes" id="UP000029084"/>
    </source>
</evidence>
<dbReference type="PANTHER" id="PTHR13326:SF21">
    <property type="entry name" value="PSEUDOURIDYLATE SYNTHASE PUS7L"/>
    <property type="match status" value="1"/>
</dbReference>
<proteinExistence type="inferred from homology"/>
<dbReference type="GO" id="GO:0008033">
    <property type="term" value="P:tRNA processing"/>
    <property type="evidence" value="ECO:0007669"/>
    <property type="project" value="UniProtKB-KW"/>
</dbReference>
<dbReference type="PROSITE" id="PS50984">
    <property type="entry name" value="TRUD"/>
    <property type="match status" value="1"/>
</dbReference>
<dbReference type="InterPro" id="IPR001656">
    <property type="entry name" value="PsdUridine_synth_TruD"/>
</dbReference>
<evidence type="ECO:0000256" key="2">
    <source>
        <dbReference type="ARBA" id="ARBA00022694"/>
    </source>
</evidence>
<dbReference type="PROSITE" id="PS01268">
    <property type="entry name" value="UPF0024"/>
    <property type="match status" value="1"/>
</dbReference>
<dbReference type="InterPro" id="IPR020103">
    <property type="entry name" value="PsdUridine_synth_cat_dom_sf"/>
</dbReference>